<dbReference type="PANTHER" id="PTHR43845">
    <property type="entry name" value="BLR5969 PROTEIN"/>
    <property type="match status" value="1"/>
</dbReference>
<dbReference type="EC" id="6.2.1.30" evidence="1"/>
<dbReference type="Gene3D" id="3.40.50.12780">
    <property type="entry name" value="N-terminal domain of ligase-like"/>
    <property type="match status" value="1"/>
</dbReference>
<dbReference type="PANTHER" id="PTHR43845:SF1">
    <property type="entry name" value="BLR5969 PROTEIN"/>
    <property type="match status" value="1"/>
</dbReference>
<organism evidence="1 2">
    <name type="scientific">Amycolatopsis roodepoortensis</name>
    <dbReference type="NCBI Taxonomy" id="700274"/>
    <lineage>
        <taxon>Bacteria</taxon>
        <taxon>Bacillati</taxon>
        <taxon>Actinomycetota</taxon>
        <taxon>Actinomycetes</taxon>
        <taxon>Pseudonocardiales</taxon>
        <taxon>Pseudonocardiaceae</taxon>
        <taxon>Amycolatopsis</taxon>
    </lineage>
</organism>
<gene>
    <name evidence="1" type="ORF">H4W30_001342</name>
</gene>
<accession>A0ABR9L142</accession>
<dbReference type="RefSeq" id="WP_192741970.1">
    <property type="nucleotide sequence ID" value="NZ_JADBEJ010000001.1"/>
</dbReference>
<evidence type="ECO:0000313" key="1">
    <source>
        <dbReference type="EMBL" id="MBE1574313.1"/>
    </source>
</evidence>
<sequence>MLLLRDDRARAECASLQQQHTELVGAVHRGEADLARVQSDKLFATMRAALGSRMYDSMIPPEVREVLASGRVPGGTEIHALFDKLPFLGKQELGERGRSAFTRSVSEFLHYYESSGTTGSPSAAPKAIDDLVVNTINIGEMWGRFLRPEDVGLILINAPFAPAAYQFEKILEYLQVMSFRPWVDNITGDYTRVLRLVEELEANVFIGPPSRLLEMVQFAYRKGLPAPRFDRLLLMAEQTGESFVRHLERLTGATAYVASYGSSETGTPAVTCGHRKLHLQPQSFLLELVDDAGVRRVTGAADRGELVITTLDMPARPLLRYRTGDLVEIDDTPCPCGLSLPVLNTLGRSQDLLVLEENGIRQGDLEAALWADEPVGGTVFNYMMVVKNHRVLVLVTTDGDGSDEWSAGLAGKLRPLFGSYEVLVRAVPTLPPLASLGQYLGWKLSRVLDLNEERNWGRLPEPILAIVQATLLEVAER</sequence>
<dbReference type="Proteomes" id="UP000656548">
    <property type="component" value="Unassembled WGS sequence"/>
</dbReference>
<keyword evidence="1" id="KW-0436">Ligase</keyword>
<reference evidence="1 2" key="1">
    <citation type="submission" date="2020-10" db="EMBL/GenBank/DDBJ databases">
        <title>Sequencing the genomes of 1000 actinobacteria strains.</title>
        <authorList>
            <person name="Klenk H.-P."/>
        </authorList>
    </citation>
    <scope>NUCLEOTIDE SEQUENCE [LARGE SCALE GENOMIC DNA]</scope>
    <source>
        <strain evidence="1 2">DSM 46661</strain>
    </source>
</reference>
<dbReference type="InterPro" id="IPR042099">
    <property type="entry name" value="ANL_N_sf"/>
</dbReference>
<evidence type="ECO:0000313" key="2">
    <source>
        <dbReference type="Proteomes" id="UP000656548"/>
    </source>
</evidence>
<keyword evidence="2" id="KW-1185">Reference proteome</keyword>
<name>A0ABR9L142_9PSEU</name>
<comment type="caution">
    <text evidence="1">The sequence shown here is derived from an EMBL/GenBank/DDBJ whole genome shotgun (WGS) entry which is preliminary data.</text>
</comment>
<protein>
    <submittedName>
        <fullName evidence="1">Phenylacetate-CoA ligase</fullName>
        <ecNumber evidence="1">6.2.1.30</ecNumber>
    </submittedName>
</protein>
<dbReference type="SUPFAM" id="SSF56801">
    <property type="entry name" value="Acetyl-CoA synthetase-like"/>
    <property type="match status" value="1"/>
</dbReference>
<dbReference type="GO" id="GO:0047475">
    <property type="term" value="F:phenylacetate-CoA ligase activity"/>
    <property type="evidence" value="ECO:0007669"/>
    <property type="project" value="UniProtKB-EC"/>
</dbReference>
<dbReference type="EMBL" id="JADBEJ010000001">
    <property type="protein sequence ID" value="MBE1574313.1"/>
    <property type="molecule type" value="Genomic_DNA"/>
</dbReference>
<proteinExistence type="predicted"/>